<dbReference type="SUPFAM" id="SSF53187">
    <property type="entry name" value="Zn-dependent exopeptidases"/>
    <property type="match status" value="1"/>
</dbReference>
<dbReference type="Gene3D" id="3.40.630.10">
    <property type="entry name" value="Zn peptidases"/>
    <property type="match status" value="1"/>
</dbReference>
<dbReference type="Gene3D" id="3.30.70.360">
    <property type="match status" value="1"/>
</dbReference>
<dbReference type="Gene3D" id="1.10.150.900">
    <property type="match status" value="1"/>
</dbReference>
<dbReference type="GO" id="GO:0008233">
    <property type="term" value="F:peptidase activity"/>
    <property type="evidence" value="ECO:0007669"/>
    <property type="project" value="UniProtKB-KW"/>
</dbReference>
<dbReference type="STRING" id="926569.ANT_05170"/>
<dbReference type="SUPFAM" id="SSF55031">
    <property type="entry name" value="Bacterial exopeptidase dimerisation domain"/>
    <property type="match status" value="1"/>
</dbReference>
<evidence type="ECO:0000259" key="6">
    <source>
        <dbReference type="Pfam" id="PF07687"/>
    </source>
</evidence>
<dbReference type="GO" id="GO:0006508">
    <property type="term" value="P:proteolysis"/>
    <property type="evidence" value="ECO:0007669"/>
    <property type="project" value="UniProtKB-KW"/>
</dbReference>
<accession>E8N106</accession>
<keyword evidence="5" id="KW-0862">Zinc</keyword>
<dbReference type="GO" id="GO:0046872">
    <property type="term" value="F:metal ion binding"/>
    <property type="evidence" value="ECO:0007669"/>
    <property type="project" value="UniProtKB-KW"/>
</dbReference>
<comment type="similarity">
    <text evidence="1">Belongs to the peptidase M20A family.</text>
</comment>
<dbReference type="InterPro" id="IPR011650">
    <property type="entry name" value="Peptidase_M20_dimer"/>
</dbReference>
<keyword evidence="8" id="KW-1185">Reference proteome</keyword>
<organism evidence="7 8">
    <name type="scientific">Anaerolinea thermophila (strain DSM 14523 / JCM 11388 / NBRC 100420 / UNI-1)</name>
    <dbReference type="NCBI Taxonomy" id="926569"/>
    <lineage>
        <taxon>Bacteria</taxon>
        <taxon>Bacillati</taxon>
        <taxon>Chloroflexota</taxon>
        <taxon>Anaerolineae</taxon>
        <taxon>Anaerolineales</taxon>
        <taxon>Anaerolineaceae</taxon>
        <taxon>Anaerolinea</taxon>
    </lineage>
</organism>
<dbReference type="KEGG" id="atm:ANT_05170"/>
<dbReference type="FunFam" id="3.40.630.10:FF:000027">
    <property type="entry name" value="N-fatty-acyl-amino acid synthase/hydrolase PM20D1"/>
    <property type="match status" value="1"/>
</dbReference>
<sequence>MGILVLVLVLFFLAFLLIRTVLFGKVPPPVEQAELPEVDGNIVAEHLAAVLRHRTISESEGKPADPQTFYALHRELERLYPRVHATLRVDVVNRLSLLYTWKGRDEFLEPVLLAGHLDVVPVDPETRDAWKFPAFDGHIEDGAVWGRGALDTKNSVVAILEAVETLLKQGYQPKRTILLAFGHDEEIGGFQGAAQIAGRIQAYNARLAAVLDEGGAILSGGVVPGVSLPVALIGIAEKGYATLQLTVESSGGHSAMPPKHTGIGVLARAITRLENAPLPERLHMVHRMFEHLAPFLPFGLRLAFANLWLFRPLIARVLSANPRTNALIRTTTAVTMVQGGVKDNVLPARATAVVNFRLMPGDRVADVVAYARRVIADDAVQISLPQGGSWEASGVSPTDSPAYLGILQALGQVYPEAVSAPYLVAGATDARHYQAVCDQIYRLSPMLITPEELKTIHSENEHISIETLARMVQFYIQLIKIWGENG</sequence>
<keyword evidence="4" id="KW-0378">Hydrolase</keyword>
<dbReference type="InterPro" id="IPR047177">
    <property type="entry name" value="Pept_M20A"/>
</dbReference>
<dbReference type="CDD" id="cd05674">
    <property type="entry name" value="M20_yscS"/>
    <property type="match status" value="1"/>
</dbReference>
<evidence type="ECO:0000313" key="7">
    <source>
        <dbReference type="EMBL" id="BAJ62551.1"/>
    </source>
</evidence>
<protein>
    <submittedName>
        <fullName evidence="7">M20 family peptidase</fullName>
    </submittedName>
</protein>
<dbReference type="HOGENOM" id="CLU_021802_11_1_0"/>
<dbReference type="PANTHER" id="PTHR45962">
    <property type="entry name" value="N-FATTY-ACYL-AMINO ACID SYNTHASE/HYDROLASE PM20D1"/>
    <property type="match status" value="1"/>
</dbReference>
<dbReference type="Pfam" id="PF01546">
    <property type="entry name" value="Peptidase_M20"/>
    <property type="match status" value="1"/>
</dbReference>
<reference evidence="7 8" key="1">
    <citation type="submission" date="2010-12" db="EMBL/GenBank/DDBJ databases">
        <title>Whole genome sequence of Anaerolinea thermophila UNI-1.</title>
        <authorList>
            <person name="Narita-Yamada S."/>
            <person name="Kishi E."/>
            <person name="Watanabe Y."/>
            <person name="Takasaki K."/>
            <person name="Ankai A."/>
            <person name="Oguchi A."/>
            <person name="Fukui S."/>
            <person name="Takahashi M."/>
            <person name="Yashiro I."/>
            <person name="Hosoyama A."/>
            <person name="Sekiguchi Y."/>
            <person name="Hanada S."/>
            <person name="Fujita N."/>
        </authorList>
    </citation>
    <scope>NUCLEOTIDE SEQUENCE [LARGE SCALE GENOMIC DNA]</scope>
    <source>
        <strain evidence="8">DSM 14523 / JCM 11388 / NBRC 100420 / UNI-1</strain>
    </source>
</reference>
<dbReference type="PANTHER" id="PTHR45962:SF1">
    <property type="entry name" value="N-FATTY-ACYL-AMINO ACID SYNTHASE_HYDROLASE PM20D1"/>
    <property type="match status" value="1"/>
</dbReference>
<gene>
    <name evidence="7" type="ordered locus">ANT_05170</name>
</gene>
<dbReference type="AlphaFoldDB" id="E8N106"/>
<evidence type="ECO:0000256" key="2">
    <source>
        <dbReference type="ARBA" id="ARBA00022670"/>
    </source>
</evidence>
<dbReference type="Pfam" id="PF07687">
    <property type="entry name" value="M20_dimer"/>
    <property type="match status" value="1"/>
</dbReference>
<feature type="domain" description="Peptidase M20 dimerisation" evidence="6">
    <location>
        <begin position="235"/>
        <end position="380"/>
    </location>
</feature>
<dbReference type="InParanoid" id="E8N106"/>
<dbReference type="EMBL" id="AP012029">
    <property type="protein sequence ID" value="BAJ62551.1"/>
    <property type="molecule type" value="Genomic_DNA"/>
</dbReference>
<keyword evidence="3" id="KW-0479">Metal-binding</keyword>
<evidence type="ECO:0000256" key="1">
    <source>
        <dbReference type="ARBA" id="ARBA00006247"/>
    </source>
</evidence>
<evidence type="ECO:0000256" key="3">
    <source>
        <dbReference type="ARBA" id="ARBA00022723"/>
    </source>
</evidence>
<dbReference type="eggNOG" id="COG0624">
    <property type="taxonomic scope" value="Bacteria"/>
</dbReference>
<dbReference type="Proteomes" id="UP000008922">
    <property type="component" value="Chromosome"/>
</dbReference>
<evidence type="ECO:0000256" key="5">
    <source>
        <dbReference type="ARBA" id="ARBA00022833"/>
    </source>
</evidence>
<dbReference type="PROSITE" id="PS00758">
    <property type="entry name" value="ARGE_DAPE_CPG2_1"/>
    <property type="match status" value="1"/>
</dbReference>
<name>E8N106_ANATU</name>
<proteinExistence type="inferred from homology"/>
<keyword evidence="2" id="KW-0645">Protease</keyword>
<dbReference type="InterPro" id="IPR036264">
    <property type="entry name" value="Bact_exopeptidase_dim_dom"/>
</dbReference>
<dbReference type="InterPro" id="IPR001261">
    <property type="entry name" value="ArgE/DapE_CS"/>
</dbReference>
<evidence type="ECO:0000313" key="8">
    <source>
        <dbReference type="Proteomes" id="UP000008922"/>
    </source>
</evidence>
<evidence type="ECO:0000256" key="4">
    <source>
        <dbReference type="ARBA" id="ARBA00022801"/>
    </source>
</evidence>
<dbReference type="InterPro" id="IPR002933">
    <property type="entry name" value="Peptidase_M20"/>
</dbReference>